<feature type="compositionally biased region" description="Acidic residues" evidence="1">
    <location>
        <begin position="521"/>
        <end position="557"/>
    </location>
</feature>
<feature type="compositionally biased region" description="Acidic residues" evidence="1">
    <location>
        <begin position="568"/>
        <end position="582"/>
    </location>
</feature>
<dbReference type="NCBIfam" id="TIGR03804">
    <property type="entry name" value="para_beta_helix"/>
    <property type="match status" value="3"/>
</dbReference>
<dbReference type="SMART" id="SM00710">
    <property type="entry name" value="PbH1"/>
    <property type="match status" value="7"/>
</dbReference>
<evidence type="ECO:0000313" key="3">
    <source>
        <dbReference type="EMBL" id="VFU14022.1"/>
    </source>
</evidence>
<dbReference type="EMBL" id="CAADRN010000158">
    <property type="protein sequence ID" value="VFU14022.1"/>
    <property type="molecule type" value="Genomic_DNA"/>
</dbReference>
<organism evidence="3">
    <name type="scientific">anaerobic digester metagenome</name>
    <dbReference type="NCBI Taxonomy" id="1263854"/>
    <lineage>
        <taxon>unclassified sequences</taxon>
        <taxon>metagenomes</taxon>
        <taxon>ecological metagenomes</taxon>
    </lineage>
</organism>
<sequence length="589" mass="63297">MRGLTIDGFTIDSSAGYGIRLRATGETTIVNNIITGNGTVQYGIRTEDAGSPHFIICNNTIGDYSSDNGSAGILIRGSNATAEIGGNLVTITTSDDEAEAAGIEITRGAEAVILDNNVSGNGLGLVLDSRDNTVTGNVVENNDWGIYLSRSGNSITGNTIRGNVIGVAAVDRSHNTVTFNRIYDNSLKGVSTALDGTSLTVTHNWWGVSTVAEVIAQLSGKVDFNPWYVDEEMTTLCSEAAVDAVNSARDEAELQALLREHQLALGLDFTAYDNELTEIGRLQVALALLGGSYPDAAALRFAFEAAVEEQLLLIPINTASTVEEMCRKLDENGLFLGLAPDYFGWTDYYRLQVAEHVLNSRQARGYENAGALKGVFDEKAGVLAPTANAVTAVNNAGDWAAMKAALEDEDIAAGLGLDRTAYLALSRVERSLVAAILVDERPATGYGNHEEIQRVFELAVAEARDNGLDGMRELFEEKFTEEPADELVDKNPEEEEFAKEPEDGSGDDNPGELEYGKEADDGLFDDNPVEEGYAEEPGENPVEEEYAEEPLDELVDENPEKEGFAGESVDDCSNENSTEEDISREAVAQ</sequence>
<gene>
    <name evidence="3" type="ORF">SCFA_2400004</name>
</gene>
<dbReference type="AlphaFoldDB" id="A0A485LZL8"/>
<dbReference type="InterPro" id="IPR012334">
    <property type="entry name" value="Pectin_lyas_fold"/>
</dbReference>
<dbReference type="Pfam" id="PF05048">
    <property type="entry name" value="NosD"/>
    <property type="match status" value="1"/>
</dbReference>
<proteinExistence type="predicted"/>
<feature type="domain" description="Periplasmic copper-binding protein NosD beta helix" evidence="2">
    <location>
        <begin position="58"/>
        <end position="206"/>
    </location>
</feature>
<dbReference type="Gene3D" id="2.160.20.10">
    <property type="entry name" value="Single-stranded right-handed beta-helix, Pectin lyase-like"/>
    <property type="match status" value="1"/>
</dbReference>
<dbReference type="SUPFAM" id="SSF51126">
    <property type="entry name" value="Pectin lyase-like"/>
    <property type="match status" value="1"/>
</dbReference>
<evidence type="ECO:0000256" key="1">
    <source>
        <dbReference type="SAM" id="MobiDB-lite"/>
    </source>
</evidence>
<dbReference type="InterPro" id="IPR011050">
    <property type="entry name" value="Pectin_lyase_fold/virulence"/>
</dbReference>
<name>A0A485LZL8_9ZZZZ</name>
<reference evidence="3" key="1">
    <citation type="submission" date="2019-03" db="EMBL/GenBank/DDBJ databases">
        <authorList>
            <person name="Hao L."/>
        </authorList>
    </citation>
    <scope>NUCLEOTIDE SEQUENCE</scope>
</reference>
<feature type="compositionally biased region" description="Basic and acidic residues" evidence="1">
    <location>
        <begin position="479"/>
        <end position="491"/>
    </location>
</feature>
<dbReference type="InterPro" id="IPR022441">
    <property type="entry name" value="Para_beta_helix_rpt-2"/>
</dbReference>
<protein>
    <recommendedName>
        <fullName evidence="2">Periplasmic copper-binding protein NosD beta helix domain-containing protein</fullName>
    </recommendedName>
</protein>
<evidence type="ECO:0000259" key="2">
    <source>
        <dbReference type="Pfam" id="PF05048"/>
    </source>
</evidence>
<feature type="region of interest" description="Disordered" evidence="1">
    <location>
        <begin position="479"/>
        <end position="589"/>
    </location>
</feature>
<dbReference type="InterPro" id="IPR007742">
    <property type="entry name" value="NosD_dom"/>
</dbReference>
<feature type="compositionally biased region" description="Acidic residues" evidence="1">
    <location>
        <begin position="492"/>
        <end position="511"/>
    </location>
</feature>
<accession>A0A485LZL8</accession>
<dbReference type="InterPro" id="IPR006626">
    <property type="entry name" value="PbH1"/>
</dbReference>